<dbReference type="AlphaFoldDB" id="A0AAD0YMT1"/>
<evidence type="ECO:0000259" key="1">
    <source>
        <dbReference type="Pfam" id="PF00534"/>
    </source>
</evidence>
<dbReference type="SUPFAM" id="SSF53756">
    <property type="entry name" value="UDP-Glycosyltransferase/glycogen phosphorylase"/>
    <property type="match status" value="1"/>
</dbReference>
<protein>
    <submittedName>
        <fullName evidence="3">Glycosyltransferase family 4 protein</fullName>
    </submittedName>
</protein>
<dbReference type="RefSeq" id="WP_123858188.1">
    <property type="nucleotide sequence ID" value="NZ_CP033923.1"/>
</dbReference>
<organism evidence="3 4">
    <name type="scientific">Chryseobacterium nakagawai</name>
    <dbReference type="NCBI Taxonomy" id="1241982"/>
    <lineage>
        <taxon>Bacteria</taxon>
        <taxon>Pseudomonadati</taxon>
        <taxon>Bacteroidota</taxon>
        <taxon>Flavobacteriia</taxon>
        <taxon>Flavobacteriales</taxon>
        <taxon>Weeksellaceae</taxon>
        <taxon>Chryseobacterium group</taxon>
        <taxon>Chryseobacterium</taxon>
    </lineage>
</organism>
<dbReference type="KEGG" id="cnk:EG343_12790"/>
<proteinExistence type="predicted"/>
<sequence length="370" mass="42405">MKILYISSWFPNKLEPTNGNFVQRHAEAVASLHEVEILHAIGDFSQDQEFIFDDQKINGIRTLIVYYKSSKNPLLNFRNRMQAYQKGFLELQKPDLVHANILHNSMLFAVYLKEKYKIPFVVSEHWSGFLQINRSKISFTSILTARYIARKASFLFPVSKTLMDNLKDLKIGKNFKVIGNVVNTDLFFPENKQSNTFTFLHISNLISLKNPDAIIEAAIRLRKDFKNFELQIGGDGDVEQLNRLIEKYDGKSYIKTFGEISYTEVAEKMKKSNCFVLFSDYESFSCVLLESLSSGVPVIATRVGAIPEIIGENQGIIIEKSKDELYRAMKNMLNGNYKADSPEKLHQYVVEKFSVSAIADKFNQAFKNII</sequence>
<keyword evidence="4" id="KW-1185">Reference proteome</keyword>
<dbReference type="InterPro" id="IPR001296">
    <property type="entry name" value="Glyco_trans_1"/>
</dbReference>
<dbReference type="EMBL" id="CP033923">
    <property type="protein sequence ID" value="AZA91449.1"/>
    <property type="molecule type" value="Genomic_DNA"/>
</dbReference>
<dbReference type="Gene3D" id="3.40.50.2000">
    <property type="entry name" value="Glycogen Phosphorylase B"/>
    <property type="match status" value="2"/>
</dbReference>
<dbReference type="InterPro" id="IPR028098">
    <property type="entry name" value="Glyco_trans_4-like_N"/>
</dbReference>
<feature type="domain" description="Glycosyl transferase family 1" evidence="1">
    <location>
        <begin position="185"/>
        <end position="346"/>
    </location>
</feature>
<accession>A0AAD0YMT1</accession>
<evidence type="ECO:0000313" key="4">
    <source>
        <dbReference type="Proteomes" id="UP000278288"/>
    </source>
</evidence>
<dbReference type="Pfam" id="PF00534">
    <property type="entry name" value="Glycos_transf_1"/>
    <property type="match status" value="1"/>
</dbReference>
<reference evidence="3 4" key="1">
    <citation type="submission" date="2018-11" db="EMBL/GenBank/DDBJ databases">
        <title>Proposal to divide the Flavobacteriaceae and reorganize its genera based on Amino Acid Identity values calculated from whole genome sequences.</title>
        <authorList>
            <person name="Nicholson A.C."/>
            <person name="Gulvik C.A."/>
            <person name="Whitney A.M."/>
            <person name="Humrighouse B.W."/>
            <person name="Bell M."/>
            <person name="Holmes B."/>
            <person name="Steigerwalt A.G."/>
            <person name="Villarma A."/>
            <person name="Sheth M."/>
            <person name="Batra D."/>
            <person name="Pryor J."/>
            <person name="Bernardet J.-F."/>
            <person name="Hugo C."/>
            <person name="Kampfer P."/>
            <person name="Newman J."/>
            <person name="McQuiston J.R."/>
        </authorList>
    </citation>
    <scope>NUCLEOTIDE SEQUENCE [LARGE SCALE GENOMIC DNA]</scope>
    <source>
        <strain evidence="3 4">G0041</strain>
    </source>
</reference>
<feature type="domain" description="Glycosyltransferase subfamily 4-like N-terminal" evidence="2">
    <location>
        <begin position="21"/>
        <end position="171"/>
    </location>
</feature>
<dbReference type="Pfam" id="PF13579">
    <property type="entry name" value="Glyco_trans_4_4"/>
    <property type="match status" value="1"/>
</dbReference>
<dbReference type="Proteomes" id="UP000278288">
    <property type="component" value="Chromosome"/>
</dbReference>
<gene>
    <name evidence="3" type="ORF">EG343_12790</name>
</gene>
<evidence type="ECO:0000259" key="2">
    <source>
        <dbReference type="Pfam" id="PF13579"/>
    </source>
</evidence>
<dbReference type="PANTHER" id="PTHR45947">
    <property type="entry name" value="SULFOQUINOVOSYL TRANSFERASE SQD2"/>
    <property type="match status" value="1"/>
</dbReference>
<dbReference type="GO" id="GO:0016757">
    <property type="term" value="F:glycosyltransferase activity"/>
    <property type="evidence" value="ECO:0007669"/>
    <property type="project" value="InterPro"/>
</dbReference>
<name>A0AAD0YMT1_CHRNA</name>
<evidence type="ECO:0000313" key="3">
    <source>
        <dbReference type="EMBL" id="AZA91449.1"/>
    </source>
</evidence>
<dbReference type="InterPro" id="IPR050194">
    <property type="entry name" value="Glycosyltransferase_grp1"/>
</dbReference>
<dbReference type="PANTHER" id="PTHR45947:SF15">
    <property type="entry name" value="TEICHURONIC ACID BIOSYNTHESIS GLYCOSYLTRANSFERASE TUAC-RELATED"/>
    <property type="match status" value="1"/>
</dbReference>